<feature type="coiled-coil region" evidence="1">
    <location>
        <begin position="266"/>
        <end position="385"/>
    </location>
</feature>
<organism evidence="3 4">
    <name type="scientific">Gonium pectorale</name>
    <name type="common">Green alga</name>
    <dbReference type="NCBI Taxonomy" id="33097"/>
    <lineage>
        <taxon>Eukaryota</taxon>
        <taxon>Viridiplantae</taxon>
        <taxon>Chlorophyta</taxon>
        <taxon>core chlorophytes</taxon>
        <taxon>Chlorophyceae</taxon>
        <taxon>CS clade</taxon>
        <taxon>Chlamydomonadales</taxon>
        <taxon>Volvocaceae</taxon>
        <taxon>Gonium</taxon>
    </lineage>
</organism>
<gene>
    <name evidence="3" type="ORF">GPECTOR_4g542</name>
</gene>
<dbReference type="AlphaFoldDB" id="A0A150GX68"/>
<reference evidence="4" key="1">
    <citation type="journal article" date="2016" name="Nat. Commun.">
        <title>The Gonium pectorale genome demonstrates co-option of cell cycle regulation during the evolution of multicellularity.</title>
        <authorList>
            <person name="Hanschen E.R."/>
            <person name="Marriage T.N."/>
            <person name="Ferris P.J."/>
            <person name="Hamaji T."/>
            <person name="Toyoda A."/>
            <person name="Fujiyama A."/>
            <person name="Neme R."/>
            <person name="Noguchi H."/>
            <person name="Minakuchi Y."/>
            <person name="Suzuki M."/>
            <person name="Kawai-Toyooka H."/>
            <person name="Smith D.R."/>
            <person name="Sparks H."/>
            <person name="Anderson J."/>
            <person name="Bakaric R."/>
            <person name="Luria V."/>
            <person name="Karger A."/>
            <person name="Kirschner M.W."/>
            <person name="Durand P.M."/>
            <person name="Michod R.E."/>
            <person name="Nozaki H."/>
            <person name="Olson B.J."/>
        </authorList>
    </citation>
    <scope>NUCLEOTIDE SEQUENCE [LARGE SCALE GENOMIC DNA]</scope>
    <source>
        <strain evidence="4">NIES-2863</strain>
    </source>
</reference>
<comment type="caution">
    <text evidence="3">The sequence shown here is derived from an EMBL/GenBank/DDBJ whole genome shotgun (WGS) entry which is preliminary data.</text>
</comment>
<dbReference type="Proteomes" id="UP000075714">
    <property type="component" value="Unassembled WGS sequence"/>
</dbReference>
<name>A0A150GX68_GONPE</name>
<evidence type="ECO:0000313" key="4">
    <source>
        <dbReference type="Proteomes" id="UP000075714"/>
    </source>
</evidence>
<evidence type="ECO:0000256" key="1">
    <source>
        <dbReference type="SAM" id="Coils"/>
    </source>
</evidence>
<feature type="region of interest" description="Disordered" evidence="2">
    <location>
        <begin position="74"/>
        <end position="96"/>
    </location>
</feature>
<keyword evidence="1" id="KW-0175">Coiled coil</keyword>
<sequence length="389" mass="43164">MEASRESKLAVASTRADTPELQELWSQAVELSTKLAAVRAAAPSARTYEKELQEQLDNALAPNEKLKMEEILPEHSRQQDNALRSDQAGGRKSAVGELKMDLDSPRQSLYGLKIGGVMEGYEQQGKEMWLEAQAKAMRQATEIFEKVSRDAAVMKKVLQELREKRAKVCTGAELAVRNDYARRFGPCAQSLALAVASTRMDTTELQELYDQSHPTIKKPWGEILPEHSRQRDNALRSDQAGGRKETIADLLEVEPDSPRQRLHGLKEAGKEEANQLQRKVNQLEAQTDTLTKARRELTNKLIHDVAALQEALREKVAEVDLLKSSLEGANAAADRAQAERDMEAATAAEAQKAAEAVVEKQAREMERLQSEVARLGAELAERDSKHAGL</sequence>
<proteinExistence type="predicted"/>
<dbReference type="EMBL" id="LSYV01000005">
    <property type="protein sequence ID" value="KXZ54477.1"/>
    <property type="molecule type" value="Genomic_DNA"/>
</dbReference>
<accession>A0A150GX68</accession>
<evidence type="ECO:0000313" key="3">
    <source>
        <dbReference type="EMBL" id="KXZ54477.1"/>
    </source>
</evidence>
<evidence type="ECO:0000256" key="2">
    <source>
        <dbReference type="SAM" id="MobiDB-lite"/>
    </source>
</evidence>
<keyword evidence="4" id="KW-1185">Reference proteome</keyword>
<protein>
    <submittedName>
        <fullName evidence="3">Uncharacterized protein</fullName>
    </submittedName>
</protein>